<name>A0AAJ3LST4_PROHU</name>
<comment type="caution">
    <text evidence="1">The sequence shown here is derived from an EMBL/GenBank/DDBJ whole genome shotgun (WGS) entry which is preliminary data.</text>
</comment>
<proteinExistence type="predicted"/>
<dbReference type="AlphaFoldDB" id="A0AAJ3LST4"/>
<gene>
    <name evidence="1" type="ORF">M997_3028</name>
</gene>
<organism evidence="1 2">
    <name type="scientific">Proteus hauseri ATCC 700826</name>
    <dbReference type="NCBI Taxonomy" id="1354271"/>
    <lineage>
        <taxon>Bacteria</taxon>
        <taxon>Pseudomonadati</taxon>
        <taxon>Pseudomonadota</taxon>
        <taxon>Gammaproteobacteria</taxon>
        <taxon>Enterobacterales</taxon>
        <taxon>Morganellaceae</taxon>
        <taxon>Proteus</taxon>
    </lineage>
</organism>
<keyword evidence="2" id="KW-1185">Reference proteome</keyword>
<dbReference type="EMBL" id="LXEV01000032">
    <property type="protein sequence ID" value="OAT45479.1"/>
    <property type="molecule type" value="Genomic_DNA"/>
</dbReference>
<protein>
    <submittedName>
        <fullName evidence="1">Uncharacterized protein</fullName>
    </submittedName>
</protein>
<evidence type="ECO:0000313" key="1">
    <source>
        <dbReference type="EMBL" id="OAT45479.1"/>
    </source>
</evidence>
<sequence length="42" mass="5262">MTKSYEMEQKGIRKNFIYQNVNKKTNDKWSNKFLYYPNHFNI</sequence>
<reference evidence="1 2" key="1">
    <citation type="submission" date="2016-04" db="EMBL/GenBank/DDBJ databases">
        <title>ATOL: Assembling a taxonomically balanced genome-scale reconstruction of the evolutionary history of the Enterobacteriaceae.</title>
        <authorList>
            <person name="Plunkett G.III."/>
            <person name="Neeno-Eckwall E.C."/>
            <person name="Glasner J.D."/>
            <person name="Perna N.T."/>
        </authorList>
    </citation>
    <scope>NUCLEOTIDE SEQUENCE [LARGE SCALE GENOMIC DNA]</scope>
    <source>
        <strain evidence="1 2">ATCC 700826</strain>
    </source>
</reference>
<dbReference type="Proteomes" id="UP000078250">
    <property type="component" value="Unassembled WGS sequence"/>
</dbReference>
<accession>A0AAJ3LST4</accession>
<evidence type="ECO:0000313" key="2">
    <source>
        <dbReference type="Proteomes" id="UP000078250"/>
    </source>
</evidence>